<dbReference type="PANTHER" id="PTHR43690:SF18">
    <property type="entry name" value="INSULIN-DEGRADING ENZYME-RELATED"/>
    <property type="match status" value="1"/>
</dbReference>
<dbReference type="EC" id="3.4.24.55" evidence="4"/>
<evidence type="ECO:0000256" key="11">
    <source>
        <dbReference type="ARBA" id="ARBA00029597"/>
    </source>
</evidence>
<dbReference type="GO" id="GO:0046872">
    <property type="term" value="F:metal ion binding"/>
    <property type="evidence" value="ECO:0007669"/>
    <property type="project" value="UniProtKB-KW"/>
</dbReference>
<feature type="domain" description="Coenzyme PQQ synthesis protein F-like C-terminal lobe" evidence="18">
    <location>
        <begin position="745"/>
        <end position="844"/>
    </location>
</feature>
<name>A0A3E0U0Q7_9GAMM</name>
<dbReference type="AlphaFoldDB" id="A0A3E0U0Q7"/>
<dbReference type="InterPro" id="IPR011765">
    <property type="entry name" value="Pept_M16_N"/>
</dbReference>
<dbReference type="FunFam" id="3.30.830.10:FF:000012">
    <property type="entry name" value="Protease 3"/>
    <property type="match status" value="1"/>
</dbReference>
<dbReference type="Pfam" id="PF05193">
    <property type="entry name" value="Peptidase_M16_C"/>
    <property type="match status" value="1"/>
</dbReference>
<evidence type="ECO:0000259" key="18">
    <source>
        <dbReference type="Pfam" id="PF22456"/>
    </source>
</evidence>
<dbReference type="InterPro" id="IPR054734">
    <property type="entry name" value="PqqF-like_C_4"/>
</dbReference>
<dbReference type="GO" id="GO:0005737">
    <property type="term" value="C:cytoplasm"/>
    <property type="evidence" value="ECO:0007669"/>
    <property type="project" value="UniProtKB-ARBA"/>
</dbReference>
<gene>
    <name evidence="19" type="ORF">DXX94_05245</name>
</gene>
<dbReference type="Pfam" id="PF00675">
    <property type="entry name" value="Peptidase_M16"/>
    <property type="match status" value="1"/>
</dbReference>
<keyword evidence="8" id="KW-0378">Hydrolase</keyword>
<feature type="domain" description="Peptidase M16 N-terminal" evidence="15">
    <location>
        <begin position="23"/>
        <end position="139"/>
    </location>
</feature>
<evidence type="ECO:0000256" key="5">
    <source>
        <dbReference type="ARBA" id="ARBA00017565"/>
    </source>
</evidence>
<comment type="caution">
    <text evidence="19">The sequence shown here is derived from an EMBL/GenBank/DDBJ whole genome shotgun (WGS) entry which is preliminary data.</text>
</comment>
<keyword evidence="20" id="KW-1185">Reference proteome</keyword>
<dbReference type="PROSITE" id="PS00143">
    <property type="entry name" value="INSULINASE"/>
    <property type="match status" value="1"/>
</dbReference>
<evidence type="ECO:0000259" key="17">
    <source>
        <dbReference type="Pfam" id="PF16187"/>
    </source>
</evidence>
<keyword evidence="7" id="KW-0479">Metal-binding</keyword>
<dbReference type="Pfam" id="PF16187">
    <property type="entry name" value="Peptidase_M16_M"/>
    <property type="match status" value="1"/>
</dbReference>
<organism evidence="19 20">
    <name type="scientific">Thalassotalea euphylliae</name>
    <dbReference type="NCBI Taxonomy" id="1655234"/>
    <lineage>
        <taxon>Bacteria</taxon>
        <taxon>Pseudomonadati</taxon>
        <taxon>Pseudomonadota</taxon>
        <taxon>Gammaproteobacteria</taxon>
        <taxon>Alteromonadales</taxon>
        <taxon>Colwelliaceae</taxon>
        <taxon>Thalassotalea</taxon>
    </lineage>
</organism>
<dbReference type="InterPro" id="IPR050626">
    <property type="entry name" value="Peptidase_M16"/>
</dbReference>
<keyword evidence="10" id="KW-0482">Metalloprotease</keyword>
<dbReference type="Gene3D" id="3.30.830.10">
    <property type="entry name" value="Metalloenzyme, LuxS/M16 peptidase-like"/>
    <property type="match status" value="4"/>
</dbReference>
<proteinExistence type="inferred from homology"/>
<evidence type="ECO:0000313" key="19">
    <source>
        <dbReference type="EMBL" id="REL30153.1"/>
    </source>
</evidence>
<evidence type="ECO:0000259" key="16">
    <source>
        <dbReference type="Pfam" id="PF05193"/>
    </source>
</evidence>
<evidence type="ECO:0000256" key="3">
    <source>
        <dbReference type="ARBA" id="ARBA00007261"/>
    </source>
</evidence>
<dbReference type="FunFam" id="3.30.830.10:FF:000005">
    <property type="entry name" value="nardilysin isoform X1"/>
    <property type="match status" value="1"/>
</dbReference>
<evidence type="ECO:0000256" key="1">
    <source>
        <dbReference type="ARBA" id="ARBA00001947"/>
    </source>
</evidence>
<protein>
    <recommendedName>
        <fullName evidence="5">Protease 3</fullName>
        <ecNumber evidence="4">3.4.24.55</ecNumber>
    </recommendedName>
    <alternativeName>
        <fullName evidence="13">Pitrilysin</fullName>
    </alternativeName>
    <alternativeName>
        <fullName evidence="12">Protease III</fullName>
    </alternativeName>
    <alternativeName>
        <fullName evidence="11">Protease pi</fullName>
    </alternativeName>
</protein>
<evidence type="ECO:0000256" key="12">
    <source>
        <dbReference type="ARBA" id="ARBA00031184"/>
    </source>
</evidence>
<feature type="domain" description="Peptidase M16 middle/third" evidence="17">
    <location>
        <begin position="366"/>
        <end position="643"/>
    </location>
</feature>
<keyword evidence="9" id="KW-0862">Zinc</keyword>
<evidence type="ECO:0000256" key="6">
    <source>
        <dbReference type="ARBA" id="ARBA00022670"/>
    </source>
</evidence>
<evidence type="ECO:0000259" key="15">
    <source>
        <dbReference type="Pfam" id="PF00675"/>
    </source>
</evidence>
<evidence type="ECO:0000256" key="4">
    <source>
        <dbReference type="ARBA" id="ARBA00012449"/>
    </source>
</evidence>
<dbReference type="InterPro" id="IPR011249">
    <property type="entry name" value="Metalloenz_LuxS/M16"/>
</dbReference>
<dbReference type="InterPro" id="IPR007863">
    <property type="entry name" value="Peptidase_M16_C"/>
</dbReference>
<dbReference type="GO" id="GO:0004222">
    <property type="term" value="F:metalloendopeptidase activity"/>
    <property type="evidence" value="ECO:0007669"/>
    <property type="project" value="UniProtKB-EC"/>
</dbReference>
<dbReference type="SUPFAM" id="SSF63411">
    <property type="entry name" value="LuxS/MPP-like metallohydrolase"/>
    <property type="match status" value="4"/>
</dbReference>
<dbReference type="GO" id="GO:0006508">
    <property type="term" value="P:proteolysis"/>
    <property type="evidence" value="ECO:0007669"/>
    <property type="project" value="UniProtKB-KW"/>
</dbReference>
<evidence type="ECO:0000313" key="20">
    <source>
        <dbReference type="Proteomes" id="UP000256899"/>
    </source>
</evidence>
<dbReference type="Proteomes" id="UP000256899">
    <property type="component" value="Unassembled WGS sequence"/>
</dbReference>
<evidence type="ECO:0000256" key="8">
    <source>
        <dbReference type="ARBA" id="ARBA00022801"/>
    </source>
</evidence>
<dbReference type="InterPro" id="IPR001431">
    <property type="entry name" value="Pept_M16_Zn_BS"/>
</dbReference>
<keyword evidence="6" id="KW-0645">Protease</keyword>
<feature type="domain" description="Peptidase M16 C-terminal" evidence="16">
    <location>
        <begin position="184"/>
        <end position="351"/>
    </location>
</feature>
<dbReference type="InterPro" id="IPR032632">
    <property type="entry name" value="Peptidase_M16_M"/>
</dbReference>
<evidence type="ECO:0000256" key="14">
    <source>
        <dbReference type="RuleBase" id="RU004447"/>
    </source>
</evidence>
<evidence type="ECO:0000256" key="2">
    <source>
        <dbReference type="ARBA" id="ARBA00002184"/>
    </source>
</evidence>
<evidence type="ECO:0000256" key="9">
    <source>
        <dbReference type="ARBA" id="ARBA00022833"/>
    </source>
</evidence>
<comment type="function">
    <text evidence="2">Endopeptidase that degrades small peptides of less than 7 kDa, such as glucagon and insulin.</text>
</comment>
<dbReference type="Pfam" id="PF22456">
    <property type="entry name" value="PqqF-like_C_4"/>
    <property type="match status" value="1"/>
</dbReference>
<evidence type="ECO:0000256" key="13">
    <source>
        <dbReference type="ARBA" id="ARBA00033450"/>
    </source>
</evidence>
<dbReference type="RefSeq" id="WP_116014319.1">
    <property type="nucleotide sequence ID" value="NZ_QUOT01000001.1"/>
</dbReference>
<reference evidence="20" key="1">
    <citation type="submission" date="2018-08" db="EMBL/GenBank/DDBJ databases">
        <title>Thalassotalea euphylliae genome.</title>
        <authorList>
            <person name="Summers S."/>
            <person name="Rice S.A."/>
            <person name="Freckelton M.L."/>
            <person name="Nedved B.T."/>
            <person name="Hadfield M.G."/>
        </authorList>
    </citation>
    <scope>NUCLEOTIDE SEQUENCE [LARGE SCALE GENOMIC DNA]</scope>
    <source>
        <strain evidence="20">H3</strain>
    </source>
</reference>
<accession>A0A3E0U0Q7</accession>
<dbReference type="EMBL" id="QUOT01000001">
    <property type="protein sequence ID" value="REL30153.1"/>
    <property type="molecule type" value="Genomic_DNA"/>
</dbReference>
<sequence>MLKQSPNDKKQYQPLTLSNGLQVLLVQNTESEKAAAALAINAGHFDDPRDREGLAHFVEHMLFLGTKNYPDGSEYQKFISQHGGHHNAWTGTEHTCFFFDIQSNYLPEALARFADFFICPLLSEEFVETERQNIDAEFKLKLKDDIRRLYDVHKATVNQAHPFSQFSVGNLETLADRDGQSAQADILAYFEQNYRANLMTLAIEGPQQLDELEQLAKQYFSSIKAGGDKKTITTPLYLAEHLTQEISVTPVKEERQLIVSFAMPGIDEYYQHKPESVLTYLLGHEGKGSILSLLKQQHLALGLTAGSGINGSNFKDFNISISLTEQGEQEIDRILDIVFSYIQLLKSKPLSHTYYIEKQKLACIAFDYMERLKPLDSVNQLAVNMQHYPVEDYIAGDYLMAGMCDDSVEHLLTFLSPNNCRIVKIGQNYQCDQLSPWYQVPYHICAISPQTLERWQTITVHQDLTLPAPNPYIIDKPQVWPHSHESSKPALIDNHNGLCVWYKQDTTYKVPKGYIYIGIDSPLAIASTANIVMTRMFVDIFSDQVIEEHYDAELAGIHYQLYAHQGGMTLQLSGLSEKQPLLLERLLASLIQHNFTEQAFEQSKALHIKQWQNADKNKSISQLFAALSSLMQPHNPAASELLETVSSISFAQFMRFCGRLFEHITLEVLIHGNWLESHARQIAKQIEDGFNHCFDGRNHVSCPVIDINGHQEYIVPVLLPEHDHAAVCYYPQAEKDEHSTALTMLTSHFLAPLFFQEMRTEKQYGYLVNVGYIPINRYPGIAFYIQSPHTSPVELVSAMDEFIATVSDKLAGVTNEQWQTFKFGLSAQLAEKDTSLRTKSQRFWAAISNQDFTFDRKQRLLEAINDISLEQVIAFIDEVLCKTDNQDFIGRLTLVSLENKTQSKQWEDRGATIINEPSELSQKTERKY</sequence>
<comment type="cofactor">
    <cofactor evidence="1">
        <name>Zn(2+)</name>
        <dbReference type="ChEBI" id="CHEBI:29105"/>
    </cofactor>
</comment>
<evidence type="ECO:0000256" key="10">
    <source>
        <dbReference type="ARBA" id="ARBA00023049"/>
    </source>
</evidence>
<comment type="similarity">
    <text evidence="3 14">Belongs to the peptidase M16 family.</text>
</comment>
<dbReference type="PANTHER" id="PTHR43690">
    <property type="entry name" value="NARDILYSIN"/>
    <property type="match status" value="1"/>
</dbReference>
<evidence type="ECO:0000256" key="7">
    <source>
        <dbReference type="ARBA" id="ARBA00022723"/>
    </source>
</evidence>